<comment type="PTM">
    <text evidence="6">Under oxidizing conditions two disulfide bonds are formed involving the reactive cysteines. Under reducing conditions zinc is bound to the reactive cysteines and the protein is inactive.</text>
</comment>
<evidence type="ECO:0000256" key="5">
    <source>
        <dbReference type="ARBA" id="ARBA00023284"/>
    </source>
</evidence>
<evidence type="ECO:0000256" key="1">
    <source>
        <dbReference type="ARBA" id="ARBA00022490"/>
    </source>
</evidence>
<dbReference type="GO" id="GO:0051082">
    <property type="term" value="F:unfolded protein binding"/>
    <property type="evidence" value="ECO:0007669"/>
    <property type="project" value="UniProtKB-UniRule"/>
</dbReference>
<feature type="disulfide bond" description="Redox-active" evidence="6">
    <location>
        <begin position="262"/>
        <end position="265"/>
    </location>
</feature>
<dbReference type="PANTHER" id="PTHR30111:SF1">
    <property type="entry name" value="33 KDA CHAPERONIN"/>
    <property type="match status" value="1"/>
</dbReference>
<keyword evidence="8" id="KW-1185">Reference proteome</keyword>
<dbReference type="InterPro" id="IPR023212">
    <property type="entry name" value="Hsp33_helix_hairpin_bin_dom_sf"/>
</dbReference>
<dbReference type="InterPro" id="IPR016153">
    <property type="entry name" value="Heat_shock_Hsp33_N"/>
</dbReference>
<dbReference type="GO" id="GO:0044183">
    <property type="term" value="F:protein folding chaperone"/>
    <property type="evidence" value="ECO:0007669"/>
    <property type="project" value="TreeGrafter"/>
</dbReference>
<dbReference type="GO" id="GO:0042026">
    <property type="term" value="P:protein refolding"/>
    <property type="evidence" value="ECO:0007669"/>
    <property type="project" value="TreeGrafter"/>
</dbReference>
<dbReference type="Gene3D" id="1.10.287.480">
    <property type="entry name" value="helix hairpin bin"/>
    <property type="match status" value="1"/>
</dbReference>
<comment type="function">
    <text evidence="6">Redox regulated molecular chaperone. Protects both thermally unfolding and oxidatively damaged proteins from irreversible aggregation. Plays an important role in the bacterial defense system toward oxidative stress.</text>
</comment>
<feature type="disulfide bond" description="Redox-active" evidence="6">
    <location>
        <begin position="229"/>
        <end position="231"/>
    </location>
</feature>
<organism evidence="7 8">
    <name type="scientific">Chitinilyticum piscinae</name>
    <dbReference type="NCBI Taxonomy" id="2866724"/>
    <lineage>
        <taxon>Bacteria</taxon>
        <taxon>Pseudomonadati</taxon>
        <taxon>Pseudomonadota</taxon>
        <taxon>Betaproteobacteria</taxon>
        <taxon>Neisseriales</taxon>
        <taxon>Chitinibacteraceae</taxon>
        <taxon>Chitinilyticum</taxon>
    </lineage>
</organism>
<dbReference type="InterPro" id="IPR016154">
    <property type="entry name" value="Heat_shock_Hsp33_C"/>
</dbReference>
<dbReference type="HAMAP" id="MF_00117">
    <property type="entry name" value="HslO"/>
    <property type="match status" value="1"/>
</dbReference>
<dbReference type="Proteomes" id="UP000604481">
    <property type="component" value="Unassembled WGS sequence"/>
</dbReference>
<gene>
    <name evidence="6 7" type="primary">hslO</name>
    <name evidence="7" type="ORF">INR99_04705</name>
</gene>
<dbReference type="AlphaFoldDB" id="A0A8J7FFW7"/>
<evidence type="ECO:0000256" key="3">
    <source>
        <dbReference type="ARBA" id="ARBA00023157"/>
    </source>
</evidence>
<evidence type="ECO:0000256" key="4">
    <source>
        <dbReference type="ARBA" id="ARBA00023186"/>
    </source>
</evidence>
<dbReference type="InterPro" id="IPR000397">
    <property type="entry name" value="Heat_shock_Hsp33"/>
</dbReference>
<evidence type="ECO:0000256" key="2">
    <source>
        <dbReference type="ARBA" id="ARBA00022833"/>
    </source>
</evidence>
<comment type="subcellular location">
    <subcellularLocation>
        <location evidence="6">Cytoplasm</location>
    </subcellularLocation>
</comment>
<comment type="caution">
    <text evidence="7">The sequence shown here is derived from an EMBL/GenBank/DDBJ whole genome shotgun (WGS) entry which is preliminary data.</text>
</comment>
<dbReference type="RefSeq" id="WP_194115176.1">
    <property type="nucleotide sequence ID" value="NZ_JADFUA010000002.1"/>
</dbReference>
<keyword evidence="1 6" id="KW-0963">Cytoplasm</keyword>
<evidence type="ECO:0000313" key="7">
    <source>
        <dbReference type="EMBL" id="MBE9608643.1"/>
    </source>
</evidence>
<dbReference type="PIRSF" id="PIRSF005261">
    <property type="entry name" value="Heat_shock_Hsp33"/>
    <property type="match status" value="1"/>
</dbReference>
<evidence type="ECO:0000256" key="6">
    <source>
        <dbReference type="HAMAP-Rule" id="MF_00117"/>
    </source>
</evidence>
<dbReference type="NCBIfam" id="NF001033">
    <property type="entry name" value="PRK00114.1"/>
    <property type="match status" value="1"/>
</dbReference>
<dbReference type="Gene3D" id="3.90.1280.10">
    <property type="entry name" value="HSP33 redox switch-like"/>
    <property type="match status" value="1"/>
</dbReference>
<protein>
    <recommendedName>
        <fullName evidence="6">33 kDa chaperonin</fullName>
    </recommendedName>
    <alternativeName>
        <fullName evidence="6">Heat shock protein 33 homolog</fullName>
        <shortName evidence="6">HSP33</shortName>
    </alternativeName>
</protein>
<keyword evidence="2 6" id="KW-0862">Zinc</keyword>
<sequence>MHDILERFLFDHAAVRGETVVLRESYAEVLARHPYPPVLARLLGELLAAGELLVATLKFDGTLILQLHGKGHLKLAVVEVTGEKTLRATARWDGEIPDVSLAELLGQGGRFVITIDPKDGEPYQGIVGFDKGESVATIIEHYMQRSAQIDTRVWLACDGTTASGLMLQKMPLEGGSGAEDEDAWPRVQRLAETITSEELLTLAPREMLHRLFHEETVRMFDPSTPTFKCTCSRERVGSMMEMVGREEVDGVLAERGNVEIVCDFCGKHYHFDAVDVAQLFAGEGVKPGNRRLQ</sequence>
<dbReference type="SUPFAM" id="SSF118352">
    <property type="entry name" value="HSP33 redox switch-like"/>
    <property type="match status" value="1"/>
</dbReference>
<dbReference type="GO" id="GO:0005737">
    <property type="term" value="C:cytoplasm"/>
    <property type="evidence" value="ECO:0007669"/>
    <property type="project" value="UniProtKB-SubCell"/>
</dbReference>
<reference evidence="7 8" key="1">
    <citation type="submission" date="2020-10" db="EMBL/GenBank/DDBJ databases">
        <title>The genome sequence of Chitinilyticum litopenaei 4Y14.</title>
        <authorList>
            <person name="Liu Y."/>
        </authorList>
    </citation>
    <scope>NUCLEOTIDE SEQUENCE [LARGE SCALE GENOMIC DNA]</scope>
    <source>
        <strain evidence="7 8">4Y14</strain>
    </source>
</reference>
<comment type="similarity">
    <text evidence="6">Belongs to the HSP33 family.</text>
</comment>
<dbReference type="PANTHER" id="PTHR30111">
    <property type="entry name" value="33 KDA CHAPERONIN"/>
    <property type="match status" value="1"/>
</dbReference>
<accession>A0A8J7FFW7</accession>
<dbReference type="EMBL" id="JADFUA010000002">
    <property type="protein sequence ID" value="MBE9608643.1"/>
    <property type="molecule type" value="Genomic_DNA"/>
</dbReference>
<dbReference type="CDD" id="cd00498">
    <property type="entry name" value="Hsp33"/>
    <property type="match status" value="1"/>
</dbReference>
<keyword evidence="4 6" id="KW-0143">Chaperone</keyword>
<keyword evidence="5 6" id="KW-0676">Redox-active center</keyword>
<dbReference type="Gene3D" id="3.55.30.10">
    <property type="entry name" value="Hsp33 domain"/>
    <property type="match status" value="1"/>
</dbReference>
<evidence type="ECO:0000313" key="8">
    <source>
        <dbReference type="Proteomes" id="UP000604481"/>
    </source>
</evidence>
<name>A0A8J7FFW7_9NEIS</name>
<dbReference type="SUPFAM" id="SSF64397">
    <property type="entry name" value="Hsp33 domain"/>
    <property type="match status" value="1"/>
</dbReference>
<proteinExistence type="inferred from homology"/>
<dbReference type="Pfam" id="PF01430">
    <property type="entry name" value="HSP33"/>
    <property type="match status" value="1"/>
</dbReference>
<keyword evidence="3 6" id="KW-1015">Disulfide bond</keyword>